<dbReference type="InterPro" id="IPR045064">
    <property type="entry name" value="Reticulon-like"/>
</dbReference>
<organism evidence="8 9">
    <name type="scientific">Zea mays</name>
    <name type="common">Maize</name>
    <dbReference type="NCBI Taxonomy" id="4577"/>
    <lineage>
        <taxon>Eukaryota</taxon>
        <taxon>Viridiplantae</taxon>
        <taxon>Streptophyta</taxon>
        <taxon>Embryophyta</taxon>
        <taxon>Tracheophyta</taxon>
        <taxon>Spermatophyta</taxon>
        <taxon>Magnoliopsida</taxon>
        <taxon>Liliopsida</taxon>
        <taxon>Poales</taxon>
        <taxon>Poaceae</taxon>
        <taxon>PACMAD clade</taxon>
        <taxon>Panicoideae</taxon>
        <taxon>Andropogonodae</taxon>
        <taxon>Andropogoneae</taxon>
        <taxon>Tripsacinae</taxon>
        <taxon>Zea</taxon>
    </lineage>
</organism>
<dbReference type="Gramene" id="Zm00001eb310950_T001">
    <property type="protein sequence ID" value="Zm00001eb310950_P001"/>
    <property type="gene ID" value="Zm00001eb310950"/>
</dbReference>
<dbReference type="PROSITE" id="PS50845">
    <property type="entry name" value="RETICULON"/>
    <property type="match status" value="1"/>
</dbReference>
<accession>A0A804QAX1</accession>
<dbReference type="GO" id="GO:0005789">
    <property type="term" value="C:endoplasmic reticulum membrane"/>
    <property type="evidence" value="ECO:0007669"/>
    <property type="project" value="UniProtKB-SubCell"/>
</dbReference>
<protein>
    <recommendedName>
        <fullName evidence="6">Reticulon-like protein</fullName>
    </recommendedName>
</protein>
<dbReference type="GO" id="GO:0009617">
    <property type="term" value="P:response to bacterium"/>
    <property type="evidence" value="ECO:0007669"/>
    <property type="project" value="InterPro"/>
</dbReference>
<evidence type="ECO:0000256" key="3">
    <source>
        <dbReference type="ARBA" id="ARBA00022824"/>
    </source>
</evidence>
<feature type="transmembrane region" description="Helical" evidence="6">
    <location>
        <begin position="80"/>
        <end position="106"/>
    </location>
</feature>
<name>A0A804QAX1_MAIZE</name>
<keyword evidence="9" id="KW-1185">Reference proteome</keyword>
<feature type="domain" description="Reticulon" evidence="7">
    <location>
        <begin position="1"/>
        <end position="131"/>
    </location>
</feature>
<reference evidence="9" key="1">
    <citation type="submission" date="2015-12" db="EMBL/GenBank/DDBJ databases">
        <title>Update maize B73 reference genome by single molecule sequencing technologies.</title>
        <authorList>
            <consortium name="Maize Genome Sequencing Project"/>
            <person name="Ware D."/>
        </authorList>
    </citation>
    <scope>NUCLEOTIDE SEQUENCE [LARGE SCALE GENOMIC DNA]</scope>
    <source>
        <strain evidence="9">cv. B73</strain>
    </source>
</reference>
<dbReference type="EnsemblPlants" id="Zm00001eb310950_T001">
    <property type="protein sequence ID" value="Zm00001eb310950_P001"/>
    <property type="gene ID" value="Zm00001eb310950"/>
</dbReference>
<evidence type="ECO:0000259" key="7">
    <source>
        <dbReference type="PROSITE" id="PS50845"/>
    </source>
</evidence>
<proteinExistence type="predicted"/>
<dbReference type="Pfam" id="PF02453">
    <property type="entry name" value="Reticulon"/>
    <property type="match status" value="1"/>
</dbReference>
<comment type="subcellular location">
    <subcellularLocation>
        <location evidence="1 6">Endoplasmic reticulum membrane</location>
        <topology evidence="1 6">Multi-pass membrane protein</topology>
    </subcellularLocation>
</comment>
<dbReference type="InterPro" id="IPR003388">
    <property type="entry name" value="Reticulon"/>
</dbReference>
<keyword evidence="4 6" id="KW-1133">Transmembrane helix</keyword>
<dbReference type="PANTHER" id="PTHR10994:SF132">
    <property type="entry name" value="RETICULON-LIKE PROTEIN"/>
    <property type="match status" value="1"/>
</dbReference>
<reference evidence="8" key="2">
    <citation type="submission" date="2019-07" db="EMBL/GenBank/DDBJ databases">
        <authorList>
            <person name="Seetharam A."/>
            <person name="Woodhouse M."/>
            <person name="Cannon E."/>
        </authorList>
    </citation>
    <scope>NUCLEOTIDE SEQUENCE [LARGE SCALE GENOMIC DNA]</scope>
    <source>
        <strain evidence="8">cv. B73</strain>
    </source>
</reference>
<keyword evidence="2 6" id="KW-0812">Transmembrane</keyword>
<dbReference type="AlphaFoldDB" id="A0A804QAX1"/>
<dbReference type="InParanoid" id="A0A804QAX1"/>
<evidence type="ECO:0000256" key="5">
    <source>
        <dbReference type="ARBA" id="ARBA00023136"/>
    </source>
</evidence>
<reference evidence="8" key="3">
    <citation type="submission" date="2021-05" db="UniProtKB">
        <authorList>
            <consortium name="EnsemblPlants"/>
        </authorList>
    </citation>
    <scope>IDENTIFICATION</scope>
    <source>
        <strain evidence="8">cv. B73</strain>
    </source>
</reference>
<evidence type="ECO:0000313" key="9">
    <source>
        <dbReference type="Proteomes" id="UP000007305"/>
    </source>
</evidence>
<evidence type="ECO:0000256" key="4">
    <source>
        <dbReference type="ARBA" id="ARBA00022989"/>
    </source>
</evidence>
<evidence type="ECO:0000256" key="1">
    <source>
        <dbReference type="ARBA" id="ARBA00004477"/>
    </source>
</evidence>
<evidence type="ECO:0000313" key="8">
    <source>
        <dbReference type="EnsemblPlants" id="Zm00001eb310950_P001"/>
    </source>
</evidence>
<feature type="transmembrane region" description="Helical" evidence="6">
    <location>
        <begin position="6"/>
        <end position="27"/>
    </location>
</feature>
<evidence type="ECO:0000256" key="2">
    <source>
        <dbReference type="ARBA" id="ARBA00022692"/>
    </source>
</evidence>
<dbReference type="PANTHER" id="PTHR10994">
    <property type="entry name" value="RETICULON"/>
    <property type="match status" value="1"/>
</dbReference>
<keyword evidence="5 6" id="KW-0472">Membrane</keyword>
<evidence type="ECO:0000256" key="6">
    <source>
        <dbReference type="RuleBase" id="RU363132"/>
    </source>
</evidence>
<keyword evidence="3 6" id="KW-0256">Endoplasmic reticulum</keyword>
<dbReference type="Proteomes" id="UP000007305">
    <property type="component" value="Chromosome 7"/>
</dbReference>
<sequence>MFEVMGYHLLTLVCHCLILTLAILFLWSSAMVFINKCPNIPEVKIPNDLTLNVARSLRYEINMGFATLWVIGQDHELKKFLIVVAGLWILSVHGSCCNFLTLSYIVPVLYEQHGDKVDAFGDKAMLELKYYTIFDEKCL</sequence>